<dbReference type="RefSeq" id="WP_284100988.1">
    <property type="nucleotide sequence ID" value="NZ_JARRAF010000011.1"/>
</dbReference>
<feature type="signal peptide" evidence="5">
    <location>
        <begin position="1"/>
        <end position="19"/>
    </location>
</feature>
<comment type="similarity">
    <text evidence="1">Belongs to the peptidase C40 family.</text>
</comment>
<dbReference type="EMBL" id="JARRAF010000011">
    <property type="protein sequence ID" value="MDK2124678.1"/>
    <property type="molecule type" value="Genomic_DNA"/>
</dbReference>
<dbReference type="SUPFAM" id="SSF54001">
    <property type="entry name" value="Cysteine proteinases"/>
    <property type="match status" value="1"/>
</dbReference>
<reference evidence="7" key="1">
    <citation type="submission" date="2023-03" db="EMBL/GenBank/DDBJ databases">
        <title>Chitinimonas shenzhenensis gen. nov., sp. nov., a novel member of family Burkholderiaceae isolated from activated sludge collected in Shen Zhen, China.</title>
        <authorList>
            <person name="Wang X."/>
        </authorList>
    </citation>
    <scope>NUCLEOTIDE SEQUENCE</scope>
    <source>
        <strain evidence="7">DQS-5</strain>
    </source>
</reference>
<evidence type="ECO:0000313" key="7">
    <source>
        <dbReference type="EMBL" id="MDK2124678.1"/>
    </source>
</evidence>
<evidence type="ECO:0000256" key="4">
    <source>
        <dbReference type="ARBA" id="ARBA00022807"/>
    </source>
</evidence>
<evidence type="ECO:0000256" key="3">
    <source>
        <dbReference type="ARBA" id="ARBA00022801"/>
    </source>
</evidence>
<keyword evidence="4" id="KW-0788">Thiol protease</keyword>
<evidence type="ECO:0000313" key="8">
    <source>
        <dbReference type="Proteomes" id="UP001172778"/>
    </source>
</evidence>
<keyword evidence="2" id="KW-0645">Protease</keyword>
<sequence length="167" mass="18310">MRWMAAVLCAIMLVGCASSPTRPPVGKTNRVVSRPDAPQINPHEGAREIVMYALGLIDVGYQFGGKNPESGLDCSGMVAFIFKNALGLVLPHNAAEIARTTRPIERKQLAAGDLVFFNTRNKPFSHVGIYIGDDKFVHAPSTNGRIRIDSMKANYFAQRYEAARSVF</sequence>
<gene>
    <name evidence="7" type="ORF">PZA18_11505</name>
</gene>
<dbReference type="PANTHER" id="PTHR47053:SF1">
    <property type="entry name" value="MUREIN DD-ENDOPEPTIDASE MEPH-RELATED"/>
    <property type="match status" value="1"/>
</dbReference>
<dbReference type="Proteomes" id="UP001172778">
    <property type="component" value="Unassembled WGS sequence"/>
</dbReference>
<dbReference type="PANTHER" id="PTHR47053">
    <property type="entry name" value="MUREIN DD-ENDOPEPTIDASE MEPH-RELATED"/>
    <property type="match status" value="1"/>
</dbReference>
<proteinExistence type="inferred from homology"/>
<dbReference type="PROSITE" id="PS51935">
    <property type="entry name" value="NLPC_P60"/>
    <property type="match status" value="1"/>
</dbReference>
<evidence type="ECO:0000256" key="5">
    <source>
        <dbReference type="SAM" id="SignalP"/>
    </source>
</evidence>
<dbReference type="PROSITE" id="PS51257">
    <property type="entry name" value="PROKAR_LIPOPROTEIN"/>
    <property type="match status" value="1"/>
</dbReference>
<dbReference type="InterPro" id="IPR051202">
    <property type="entry name" value="Peptidase_C40"/>
</dbReference>
<keyword evidence="5" id="KW-0732">Signal</keyword>
<organism evidence="7 8">
    <name type="scientific">Parachitinimonas caeni</name>
    <dbReference type="NCBI Taxonomy" id="3031301"/>
    <lineage>
        <taxon>Bacteria</taxon>
        <taxon>Pseudomonadati</taxon>
        <taxon>Pseudomonadota</taxon>
        <taxon>Betaproteobacteria</taxon>
        <taxon>Neisseriales</taxon>
        <taxon>Chitinibacteraceae</taxon>
        <taxon>Parachitinimonas</taxon>
    </lineage>
</organism>
<name>A0ABT7DX83_9NEIS</name>
<feature type="domain" description="NlpC/P60" evidence="6">
    <location>
        <begin position="43"/>
        <end position="167"/>
    </location>
</feature>
<keyword evidence="8" id="KW-1185">Reference proteome</keyword>
<dbReference type="Pfam" id="PF00877">
    <property type="entry name" value="NLPC_P60"/>
    <property type="match status" value="1"/>
</dbReference>
<keyword evidence="3" id="KW-0378">Hydrolase</keyword>
<dbReference type="InterPro" id="IPR000064">
    <property type="entry name" value="NLP_P60_dom"/>
</dbReference>
<comment type="caution">
    <text evidence="7">The sequence shown here is derived from an EMBL/GenBank/DDBJ whole genome shotgun (WGS) entry which is preliminary data.</text>
</comment>
<dbReference type="Gene3D" id="3.90.1720.10">
    <property type="entry name" value="endopeptidase domain like (from Nostoc punctiforme)"/>
    <property type="match status" value="1"/>
</dbReference>
<accession>A0ABT7DX83</accession>
<evidence type="ECO:0000256" key="1">
    <source>
        <dbReference type="ARBA" id="ARBA00007074"/>
    </source>
</evidence>
<feature type="chain" id="PRO_5046469656" evidence="5">
    <location>
        <begin position="20"/>
        <end position="167"/>
    </location>
</feature>
<evidence type="ECO:0000256" key="2">
    <source>
        <dbReference type="ARBA" id="ARBA00022670"/>
    </source>
</evidence>
<dbReference type="InterPro" id="IPR038765">
    <property type="entry name" value="Papain-like_cys_pep_sf"/>
</dbReference>
<protein>
    <submittedName>
        <fullName evidence="7">C40 family peptidase</fullName>
    </submittedName>
</protein>
<evidence type="ECO:0000259" key="6">
    <source>
        <dbReference type="PROSITE" id="PS51935"/>
    </source>
</evidence>